<comment type="caution">
    <text evidence="1">The sequence shown here is derived from an EMBL/GenBank/DDBJ whole genome shotgun (WGS) entry which is preliminary data.</text>
</comment>
<name>A0A1B5L2T3_USTVR</name>
<gene>
    <name evidence="1" type="ORF">UVI_02006230</name>
</gene>
<accession>A0A1B5L2T3</accession>
<organism evidence="1 2">
    <name type="scientific">Ustilaginoidea virens</name>
    <name type="common">Rice false smut fungus</name>
    <name type="synonym">Villosiclava virens</name>
    <dbReference type="NCBI Taxonomy" id="1159556"/>
    <lineage>
        <taxon>Eukaryota</taxon>
        <taxon>Fungi</taxon>
        <taxon>Dikarya</taxon>
        <taxon>Ascomycota</taxon>
        <taxon>Pezizomycotina</taxon>
        <taxon>Sordariomycetes</taxon>
        <taxon>Hypocreomycetidae</taxon>
        <taxon>Hypocreales</taxon>
        <taxon>Clavicipitaceae</taxon>
        <taxon>Ustilaginoidea</taxon>
    </lineage>
</organism>
<proteinExistence type="predicted"/>
<evidence type="ECO:0000313" key="1">
    <source>
        <dbReference type="EMBL" id="GAO17782.1"/>
    </source>
</evidence>
<evidence type="ECO:0000313" key="2">
    <source>
        <dbReference type="Proteomes" id="UP000054053"/>
    </source>
</evidence>
<dbReference type="Proteomes" id="UP000054053">
    <property type="component" value="Unassembled WGS sequence"/>
</dbReference>
<reference evidence="2" key="1">
    <citation type="journal article" date="2016" name="Genome Announc.">
        <title>Genome sequence of Ustilaginoidea virens IPU010, a rice pathogenic fungus causing false smut.</title>
        <authorList>
            <person name="Kumagai T."/>
            <person name="Ishii T."/>
            <person name="Terai G."/>
            <person name="Umemura M."/>
            <person name="Machida M."/>
            <person name="Asai K."/>
        </authorList>
    </citation>
    <scope>NUCLEOTIDE SEQUENCE [LARGE SCALE GENOMIC DNA]</scope>
    <source>
        <strain evidence="2">IPU010</strain>
    </source>
</reference>
<dbReference type="AlphaFoldDB" id="A0A1B5L2T3"/>
<dbReference type="EMBL" id="BBTG02000002">
    <property type="protein sequence ID" value="GAO17782.1"/>
    <property type="molecule type" value="Genomic_DNA"/>
</dbReference>
<protein>
    <submittedName>
        <fullName evidence="1">Uncharacterized protein</fullName>
    </submittedName>
</protein>
<sequence>MSICEDFITVQPRRSYLPNYASSGCDAVDLDPVVERFERLVAGYGSAAAKHELGVERRGGVQGCLVDELQDSGFWNSEGLVQGVDGPTRPGHLEQKMG</sequence>